<name>A0A0H5LXY5_YERIN</name>
<protein>
    <submittedName>
        <fullName evidence="2">Protein of uncharacterized function (DUF2502)</fullName>
    </submittedName>
</protein>
<organism evidence="2 3">
    <name type="scientific">Yersinia intermedia</name>
    <dbReference type="NCBI Taxonomy" id="631"/>
    <lineage>
        <taxon>Bacteria</taxon>
        <taxon>Pseudomonadati</taxon>
        <taxon>Pseudomonadota</taxon>
        <taxon>Gammaproteobacteria</taxon>
        <taxon>Enterobacterales</taxon>
        <taxon>Yersiniaceae</taxon>
        <taxon>Yersinia</taxon>
    </lineage>
</organism>
<gene>
    <name evidence="2" type="ORF">ERS008476_02907</name>
</gene>
<reference evidence="3" key="1">
    <citation type="submission" date="2015-03" db="EMBL/GenBank/DDBJ databases">
        <authorList>
            <consortium name="Pathogen Informatics"/>
        </authorList>
    </citation>
    <scope>NUCLEOTIDE SEQUENCE [LARGE SCALE GENOMIC DNA]</scope>
    <source>
        <strain evidence="3">R148</strain>
    </source>
</reference>
<sequence>MLKVTSSKSALFFKSMPLKLSVVRPRRIKPLLLVTVLAWLPLIPMANAESIELLPSVSLNIGEQDRSGNYWDGYDWRDRQWWQDHQGRDLGERNRHGHYWDGHRWQDRDWWKKNYYYREGRYWKYDKHNNKHGKKHHHGKGHGHDHHHDD</sequence>
<accession>A0A0H5LXY5</accession>
<dbReference type="Proteomes" id="UP000043316">
    <property type="component" value="Unassembled WGS sequence"/>
</dbReference>
<dbReference type="AlphaFoldDB" id="A0A0H5LXY5"/>
<dbReference type="EMBL" id="CWJI01000009">
    <property type="protein sequence ID" value="CRY55890.1"/>
    <property type="molecule type" value="Genomic_DNA"/>
</dbReference>
<evidence type="ECO:0000313" key="3">
    <source>
        <dbReference type="Proteomes" id="UP000043316"/>
    </source>
</evidence>
<dbReference type="InterPro" id="IPR019638">
    <property type="entry name" value="DUF2502"/>
</dbReference>
<evidence type="ECO:0000256" key="1">
    <source>
        <dbReference type="SAM" id="MobiDB-lite"/>
    </source>
</evidence>
<dbReference type="Pfam" id="PF10697">
    <property type="entry name" value="DUF2502"/>
    <property type="match status" value="1"/>
</dbReference>
<proteinExistence type="predicted"/>
<evidence type="ECO:0000313" key="2">
    <source>
        <dbReference type="EMBL" id="CRY55890.1"/>
    </source>
</evidence>
<feature type="region of interest" description="Disordered" evidence="1">
    <location>
        <begin position="130"/>
        <end position="150"/>
    </location>
</feature>